<accession>A0ABM1MHN1</accession>
<protein>
    <submittedName>
        <fullName evidence="2">Rhythmically expressed gene 2 protein</fullName>
    </submittedName>
</protein>
<dbReference type="InterPro" id="IPR011949">
    <property type="entry name" value="HAD-SF_hydro_IA_REG-2-like"/>
</dbReference>
<keyword evidence="1" id="KW-1185">Reference proteome</keyword>
<organism evidence="1 2">
    <name type="scientific">Nicrophorus vespilloides</name>
    <name type="common">Boreal carrion beetle</name>
    <dbReference type="NCBI Taxonomy" id="110193"/>
    <lineage>
        <taxon>Eukaryota</taxon>
        <taxon>Metazoa</taxon>
        <taxon>Ecdysozoa</taxon>
        <taxon>Arthropoda</taxon>
        <taxon>Hexapoda</taxon>
        <taxon>Insecta</taxon>
        <taxon>Pterygota</taxon>
        <taxon>Neoptera</taxon>
        <taxon>Endopterygota</taxon>
        <taxon>Coleoptera</taxon>
        <taxon>Polyphaga</taxon>
        <taxon>Staphyliniformia</taxon>
        <taxon>Silphidae</taxon>
        <taxon>Nicrophorinae</taxon>
        <taxon>Nicrophorus</taxon>
    </lineage>
</organism>
<dbReference type="CDD" id="cd16415">
    <property type="entry name" value="HAD_dREG-2_like"/>
    <property type="match status" value="1"/>
</dbReference>
<dbReference type="InterPro" id="IPR044924">
    <property type="entry name" value="HAD-SF_hydro_IA_REG-2-like_cap"/>
</dbReference>
<dbReference type="Gene3D" id="3.40.50.1000">
    <property type="entry name" value="HAD superfamily/HAD-like"/>
    <property type="match status" value="1"/>
</dbReference>
<dbReference type="SFLD" id="SFLDG01129">
    <property type="entry name" value="C1.5:_HAD__Beta-PGM__Phosphata"/>
    <property type="match status" value="1"/>
</dbReference>
<dbReference type="Pfam" id="PF00702">
    <property type="entry name" value="Hydrolase"/>
    <property type="match status" value="1"/>
</dbReference>
<name>A0ABM1MHN1_NICVS</name>
<dbReference type="GeneID" id="108560881"/>
<dbReference type="RefSeq" id="XP_017774081.1">
    <property type="nucleotide sequence ID" value="XM_017918592.1"/>
</dbReference>
<dbReference type="InterPro" id="IPR023214">
    <property type="entry name" value="HAD_sf"/>
</dbReference>
<dbReference type="NCBIfam" id="TIGR01549">
    <property type="entry name" value="HAD-SF-IA-v1"/>
    <property type="match status" value="1"/>
</dbReference>
<evidence type="ECO:0000313" key="1">
    <source>
        <dbReference type="Proteomes" id="UP000695000"/>
    </source>
</evidence>
<dbReference type="InterPro" id="IPR051828">
    <property type="entry name" value="HAD-like_hydrolase_domain"/>
</dbReference>
<gene>
    <name evidence="2" type="primary">LOC108560881</name>
</gene>
<dbReference type="SUPFAM" id="SSF56784">
    <property type="entry name" value="HAD-like"/>
    <property type="match status" value="1"/>
</dbReference>
<dbReference type="InterPro" id="IPR036412">
    <property type="entry name" value="HAD-like_sf"/>
</dbReference>
<reference evidence="2" key="1">
    <citation type="submission" date="2025-08" db="UniProtKB">
        <authorList>
            <consortium name="RefSeq"/>
        </authorList>
    </citation>
    <scope>IDENTIFICATION</scope>
    <source>
        <tissue evidence="2">Whole Larva</tissue>
    </source>
</reference>
<evidence type="ECO:0000313" key="2">
    <source>
        <dbReference type="RefSeq" id="XP_017774081.1"/>
    </source>
</evidence>
<sequence>MNLSRLRLITFDVTDTLLKFRSSPGRQYGEIGALYGVLADDNALAANFKAHWYKLNKEHPNFGLTTGLGWDNWWKHIIAGTFQDSKFNINDKKLDAISKHLIDLYRTSNCWQQCFGTLGLLTYLRSKKVPLGIISNFDPRLTQTLQNTKLLPHFGFVITSYEVGFEKPDKRIFEEAMKASGIKDLKPEECLHIGDTPILDYFGAKNCGWNAILVHDKSYEQLKEKYGDVDRERVFASLYDLHKHFVDTSDEKFVKVESNL</sequence>
<dbReference type="PANTHER" id="PTHR46191:SF2">
    <property type="entry name" value="HALOACID DEHALOGENASE-LIKE HYDROLASE DOMAIN-CONTAINING PROTEIN 3"/>
    <property type="match status" value="1"/>
</dbReference>
<dbReference type="NCBIfam" id="TIGR02252">
    <property type="entry name" value="DREG-2"/>
    <property type="match status" value="1"/>
</dbReference>
<dbReference type="Gene3D" id="1.10.150.720">
    <property type="entry name" value="Haloacid dehalogenase-like hydrolase"/>
    <property type="match status" value="1"/>
</dbReference>
<dbReference type="PANTHER" id="PTHR46191">
    <property type="match status" value="1"/>
</dbReference>
<proteinExistence type="predicted"/>
<dbReference type="SFLD" id="SFLDS00003">
    <property type="entry name" value="Haloacid_Dehalogenase"/>
    <property type="match status" value="1"/>
</dbReference>
<dbReference type="Proteomes" id="UP000695000">
    <property type="component" value="Unplaced"/>
</dbReference>
<dbReference type="InterPro" id="IPR006439">
    <property type="entry name" value="HAD-SF_hydro_IA"/>
</dbReference>